<dbReference type="PROSITE" id="PS00216">
    <property type="entry name" value="SUGAR_TRANSPORT_1"/>
    <property type="match status" value="1"/>
</dbReference>
<dbReference type="AlphaFoldDB" id="A0A1L7WI75"/>
<dbReference type="OrthoDB" id="4139357at2759"/>
<keyword evidence="5 6" id="KW-0472">Membrane</keyword>
<keyword evidence="3 6" id="KW-0812">Transmembrane</keyword>
<feature type="transmembrane region" description="Helical" evidence="6">
    <location>
        <begin position="173"/>
        <end position="197"/>
    </location>
</feature>
<dbReference type="InterPro" id="IPR036259">
    <property type="entry name" value="MFS_trans_sf"/>
</dbReference>
<feature type="transmembrane region" description="Helical" evidence="6">
    <location>
        <begin position="203"/>
        <end position="224"/>
    </location>
</feature>
<feature type="transmembrane region" description="Helical" evidence="6">
    <location>
        <begin position="85"/>
        <end position="104"/>
    </location>
</feature>
<dbReference type="Proteomes" id="UP000184330">
    <property type="component" value="Unassembled WGS sequence"/>
</dbReference>
<feature type="transmembrane region" description="Helical" evidence="6">
    <location>
        <begin position="275"/>
        <end position="296"/>
    </location>
</feature>
<dbReference type="PROSITE" id="PS50850">
    <property type="entry name" value="MFS"/>
    <property type="match status" value="1"/>
</dbReference>
<dbReference type="STRING" id="576137.A0A1L7WI75"/>
<comment type="subcellular location">
    <subcellularLocation>
        <location evidence="1">Membrane</location>
        <topology evidence="1">Multi-pass membrane protein</topology>
    </subcellularLocation>
</comment>
<keyword evidence="4 6" id="KW-1133">Transmembrane helix</keyword>
<organism evidence="8 9">
    <name type="scientific">Phialocephala subalpina</name>
    <dbReference type="NCBI Taxonomy" id="576137"/>
    <lineage>
        <taxon>Eukaryota</taxon>
        <taxon>Fungi</taxon>
        <taxon>Dikarya</taxon>
        <taxon>Ascomycota</taxon>
        <taxon>Pezizomycotina</taxon>
        <taxon>Leotiomycetes</taxon>
        <taxon>Helotiales</taxon>
        <taxon>Mollisiaceae</taxon>
        <taxon>Phialocephala</taxon>
        <taxon>Phialocephala fortinii species complex</taxon>
    </lineage>
</organism>
<gene>
    <name evidence="8" type="ORF">PAC_02360</name>
</gene>
<keyword evidence="2" id="KW-0813">Transport</keyword>
<evidence type="ECO:0000256" key="6">
    <source>
        <dbReference type="SAM" id="Phobius"/>
    </source>
</evidence>
<dbReference type="Pfam" id="PF06609">
    <property type="entry name" value="TRI12"/>
    <property type="match status" value="1"/>
</dbReference>
<feature type="transmembrane region" description="Helical" evidence="6">
    <location>
        <begin position="140"/>
        <end position="161"/>
    </location>
</feature>
<evidence type="ECO:0000256" key="5">
    <source>
        <dbReference type="ARBA" id="ARBA00023136"/>
    </source>
</evidence>
<evidence type="ECO:0000256" key="4">
    <source>
        <dbReference type="ARBA" id="ARBA00022989"/>
    </source>
</evidence>
<feature type="transmembrane region" description="Helical" evidence="6">
    <location>
        <begin position="116"/>
        <end position="134"/>
    </location>
</feature>
<evidence type="ECO:0000313" key="8">
    <source>
        <dbReference type="EMBL" id="CZR52483.1"/>
    </source>
</evidence>
<dbReference type="SUPFAM" id="SSF103473">
    <property type="entry name" value="MFS general substrate transporter"/>
    <property type="match status" value="1"/>
</dbReference>
<sequence length="595" mass="63789">MVSLNEKTVELQATSASYFEDIHQDDTEFINGSNNSTISKKSLEGIEAWLSITGLVFGYIASQQLGNQAGALMMIINADLGPKDYYYWLSVSSLLGGTLGWAHAGPLSDQYGRRPIIIFGNCIALLGAIVGASAQHLYVVILGLLVAGLGSGGQLQAVAVLSESVRNKDRGWVQGLLYLSPFPFLATGQIVAVAIGSHTTWRWIFYLNIILNAVSLILVALFFNPPSKSQARESHVWKKPISWKYFDMLSMLLMTVFITCVGLAAVWGGFGKYKWNTAAILVPLFFGITSAVLLWPHTHYFAQNAFYPTIMFQNLKGFVFLILAGALSAFCLASMNLIYPQEITALFTTDIMKAARYQLASGFGAEFGVLVAGMSMRSVGSTNLMLTTAAILVALFVGLMASVTPGSIKGTLAYTFLGHFGGGCVKTLIFVSVTYAVPDVLIGAALAILNLGWSFGPAFALGTYLTIVRSRVGATFVQNISQAVLPLGLPPASLPAFLEAIAAGNQYSLMKIPGVSLPIISAAIQATKSTYADAFQIVWFVGMAAGIMAIPFAFLTQDVGPAMNGHLAVVGMTERSILRGLRGKTQKKQMQEVVV</sequence>
<accession>A0A1L7WI75</accession>
<dbReference type="Gene3D" id="1.20.1250.20">
    <property type="entry name" value="MFS general substrate transporter like domains"/>
    <property type="match status" value="1"/>
</dbReference>
<feature type="transmembrane region" description="Helical" evidence="6">
    <location>
        <begin position="317"/>
        <end position="339"/>
    </location>
</feature>
<dbReference type="PANTHER" id="PTHR23501">
    <property type="entry name" value="MAJOR FACILITATOR SUPERFAMILY"/>
    <property type="match status" value="1"/>
</dbReference>
<evidence type="ECO:0000259" key="7">
    <source>
        <dbReference type="PROSITE" id="PS50850"/>
    </source>
</evidence>
<evidence type="ECO:0000313" key="9">
    <source>
        <dbReference type="Proteomes" id="UP000184330"/>
    </source>
</evidence>
<dbReference type="InterPro" id="IPR005829">
    <property type="entry name" value="Sugar_transporter_CS"/>
</dbReference>
<feature type="transmembrane region" description="Helical" evidence="6">
    <location>
        <begin position="245"/>
        <end position="269"/>
    </location>
</feature>
<evidence type="ECO:0000256" key="3">
    <source>
        <dbReference type="ARBA" id="ARBA00022692"/>
    </source>
</evidence>
<evidence type="ECO:0000256" key="1">
    <source>
        <dbReference type="ARBA" id="ARBA00004141"/>
    </source>
</evidence>
<evidence type="ECO:0000256" key="2">
    <source>
        <dbReference type="ARBA" id="ARBA00022448"/>
    </source>
</evidence>
<feature type="domain" description="Major facilitator superfamily (MFS) profile" evidence="7">
    <location>
        <begin position="46"/>
        <end position="560"/>
    </location>
</feature>
<dbReference type="GO" id="GO:0005886">
    <property type="term" value="C:plasma membrane"/>
    <property type="evidence" value="ECO:0007669"/>
    <property type="project" value="TreeGrafter"/>
</dbReference>
<dbReference type="InterPro" id="IPR010573">
    <property type="entry name" value="MFS_Str1/Tri12-like"/>
</dbReference>
<keyword evidence="9" id="KW-1185">Reference proteome</keyword>
<protein>
    <recommendedName>
        <fullName evidence="7">Major facilitator superfamily (MFS) profile domain-containing protein</fullName>
    </recommendedName>
</protein>
<dbReference type="EMBL" id="FJOG01000002">
    <property type="protein sequence ID" value="CZR52483.1"/>
    <property type="molecule type" value="Genomic_DNA"/>
</dbReference>
<name>A0A1L7WI75_9HELO</name>
<dbReference type="InterPro" id="IPR020846">
    <property type="entry name" value="MFS_dom"/>
</dbReference>
<dbReference type="PANTHER" id="PTHR23501:SF109">
    <property type="entry name" value="MAJOR FACILITATOR SUPERFAMILY (MFS) PROFILE DOMAIN-CONTAINING PROTEIN-RELATED"/>
    <property type="match status" value="1"/>
</dbReference>
<dbReference type="GO" id="GO:0022857">
    <property type="term" value="F:transmembrane transporter activity"/>
    <property type="evidence" value="ECO:0007669"/>
    <property type="project" value="InterPro"/>
</dbReference>
<feature type="transmembrane region" description="Helical" evidence="6">
    <location>
        <begin position="416"/>
        <end position="435"/>
    </location>
</feature>
<feature type="transmembrane region" description="Helical" evidence="6">
    <location>
        <begin position="384"/>
        <end position="404"/>
    </location>
</feature>
<proteinExistence type="predicted"/>
<feature type="transmembrane region" description="Helical" evidence="6">
    <location>
        <begin position="537"/>
        <end position="555"/>
    </location>
</feature>
<feature type="transmembrane region" description="Helical" evidence="6">
    <location>
        <begin position="441"/>
        <end position="461"/>
    </location>
</feature>
<reference evidence="8 9" key="1">
    <citation type="submission" date="2016-03" db="EMBL/GenBank/DDBJ databases">
        <authorList>
            <person name="Ploux O."/>
        </authorList>
    </citation>
    <scope>NUCLEOTIDE SEQUENCE [LARGE SCALE GENOMIC DNA]</scope>
    <source>
        <strain evidence="8 9">UAMH 11012</strain>
    </source>
</reference>